<dbReference type="SMART" id="SM01358">
    <property type="entry name" value="HBM"/>
    <property type="match status" value="1"/>
</dbReference>
<evidence type="ECO:0000259" key="7">
    <source>
        <dbReference type="PROSITE" id="PS50111"/>
    </source>
</evidence>
<dbReference type="PANTHER" id="PTHR43531">
    <property type="entry name" value="PROTEIN ICFG"/>
    <property type="match status" value="1"/>
</dbReference>
<dbReference type="GO" id="GO:0006935">
    <property type="term" value="P:chemotaxis"/>
    <property type="evidence" value="ECO:0007669"/>
    <property type="project" value="UniProtKB-KW"/>
</dbReference>
<keyword evidence="11" id="KW-1185">Reference proteome</keyword>
<evidence type="ECO:0000259" key="8">
    <source>
        <dbReference type="PROSITE" id="PS50885"/>
    </source>
</evidence>
<dbReference type="InterPro" id="IPR051310">
    <property type="entry name" value="MCP_chemotaxis"/>
</dbReference>
<dbReference type="SMART" id="SM00283">
    <property type="entry name" value="MA"/>
    <property type="match status" value="1"/>
</dbReference>
<dbReference type="OrthoDB" id="369026at2"/>
<dbReference type="EMBL" id="LT907975">
    <property type="protein sequence ID" value="SOB59294.1"/>
    <property type="molecule type" value="Genomic_DNA"/>
</dbReference>
<dbReference type="PROSITE" id="PS51753">
    <property type="entry name" value="HBM"/>
    <property type="match status" value="1"/>
</dbReference>
<gene>
    <name evidence="10" type="ORF">DPRO_2387</name>
</gene>
<dbReference type="Proteomes" id="UP000219215">
    <property type="component" value="Chromosome DPRO"/>
</dbReference>
<dbReference type="PROSITE" id="PS50111">
    <property type="entry name" value="CHEMOTAXIS_TRANSDUC_2"/>
    <property type="match status" value="1"/>
</dbReference>
<evidence type="ECO:0000256" key="2">
    <source>
        <dbReference type="ARBA" id="ARBA00022500"/>
    </source>
</evidence>
<dbReference type="PANTHER" id="PTHR43531:SF11">
    <property type="entry name" value="METHYL-ACCEPTING CHEMOTAXIS PROTEIN 3"/>
    <property type="match status" value="1"/>
</dbReference>
<evidence type="ECO:0000256" key="3">
    <source>
        <dbReference type="ARBA" id="ARBA00029447"/>
    </source>
</evidence>
<keyword evidence="4" id="KW-0807">Transducer</keyword>
<keyword evidence="2" id="KW-0145">Chemotaxis</keyword>
<dbReference type="GO" id="GO:0005886">
    <property type="term" value="C:plasma membrane"/>
    <property type="evidence" value="ECO:0007669"/>
    <property type="project" value="TreeGrafter"/>
</dbReference>
<dbReference type="Pfam" id="PF00015">
    <property type="entry name" value="MCPsignal"/>
    <property type="match status" value="1"/>
</dbReference>
<evidence type="ECO:0000256" key="4">
    <source>
        <dbReference type="PROSITE-ProRule" id="PRU00284"/>
    </source>
</evidence>
<dbReference type="CDD" id="cd11386">
    <property type="entry name" value="MCP_signal"/>
    <property type="match status" value="1"/>
</dbReference>
<organism evidence="10 11">
    <name type="scientific">Pseudodesulfovibrio profundus</name>
    <dbReference type="NCBI Taxonomy" id="57320"/>
    <lineage>
        <taxon>Bacteria</taxon>
        <taxon>Pseudomonadati</taxon>
        <taxon>Thermodesulfobacteriota</taxon>
        <taxon>Desulfovibrionia</taxon>
        <taxon>Desulfovibrionales</taxon>
        <taxon>Desulfovibrionaceae</taxon>
    </lineage>
</organism>
<dbReference type="RefSeq" id="WP_097012184.1">
    <property type="nucleotide sequence ID" value="NZ_LT907975.1"/>
</dbReference>
<evidence type="ECO:0000256" key="5">
    <source>
        <dbReference type="SAM" id="Coils"/>
    </source>
</evidence>
<keyword evidence="5" id="KW-0175">Coiled coil</keyword>
<dbReference type="GO" id="GO:0004888">
    <property type="term" value="F:transmembrane signaling receptor activity"/>
    <property type="evidence" value="ECO:0007669"/>
    <property type="project" value="TreeGrafter"/>
</dbReference>
<dbReference type="InterPro" id="IPR003660">
    <property type="entry name" value="HAMP_dom"/>
</dbReference>
<feature type="compositionally biased region" description="Acidic residues" evidence="6">
    <location>
        <begin position="649"/>
        <end position="659"/>
    </location>
</feature>
<evidence type="ECO:0000313" key="10">
    <source>
        <dbReference type="EMBL" id="SOB59294.1"/>
    </source>
</evidence>
<dbReference type="GO" id="GO:0007165">
    <property type="term" value="P:signal transduction"/>
    <property type="evidence" value="ECO:0007669"/>
    <property type="project" value="UniProtKB-KW"/>
</dbReference>
<reference evidence="11" key="1">
    <citation type="submission" date="2017-09" db="EMBL/GenBank/DDBJ databases">
        <authorList>
            <person name="Regsiter A."/>
            <person name="William W."/>
        </authorList>
    </citation>
    <scope>NUCLEOTIDE SEQUENCE [LARGE SCALE GENOMIC DNA]</scope>
    <source>
        <strain evidence="11">500-1</strain>
    </source>
</reference>
<dbReference type="InterPro" id="IPR004089">
    <property type="entry name" value="MCPsignal_dom"/>
</dbReference>
<name>A0A2C8FA40_9BACT</name>
<feature type="domain" description="Methyl-accepting transducer" evidence="7">
    <location>
        <begin position="374"/>
        <end position="589"/>
    </location>
</feature>
<dbReference type="PROSITE" id="PS50885">
    <property type="entry name" value="HAMP"/>
    <property type="match status" value="1"/>
</dbReference>
<dbReference type="AlphaFoldDB" id="A0A2C8FA40"/>
<evidence type="ECO:0000256" key="6">
    <source>
        <dbReference type="SAM" id="MobiDB-lite"/>
    </source>
</evidence>
<dbReference type="FunFam" id="1.10.287.950:FF:000001">
    <property type="entry name" value="Methyl-accepting chemotaxis sensory transducer"/>
    <property type="match status" value="1"/>
</dbReference>
<dbReference type="SMART" id="SM00304">
    <property type="entry name" value="HAMP"/>
    <property type="match status" value="1"/>
</dbReference>
<accession>A0A2C8FA40</accession>
<proteinExistence type="inferred from homology"/>
<feature type="region of interest" description="Disordered" evidence="6">
    <location>
        <begin position="602"/>
        <end position="659"/>
    </location>
</feature>
<sequence length="659" mass="71871">MRLSKKLTLSFGTLVVLLLGLASVAYWSLENSSSGFNQYRELARDSNLSGQLQANMLMVRMNVKDFIITGSQKDLDQFNDYFDKMRGFMDEAQQNIQNPSRSALIDQADERVRDYGNNFNRVQELRDQRNALVATLDEAGARAEQSLTQVLTTANSAENSDMAYRGGMVMRNLLLARLNANKFLTSNAPEIVKVVADERASLEKQLQRLDIYLETPEQRRLINEVNEATSTYFSTFDKIVNVITTRNDIISNRLDVIGPQIAKDVEDVKLSVLKDQDELGPRLEAANRKTEISVIVISAIAVVLGIVVAYIITRSITGPLGNAVRFAGDVAKGDLSTHVEQDDLNRKDEIGELARALKNMMQQLTVVVSDVRVGSTNVANGSEELSSSATALSDGANDQAAAIEEISSSMEQMSSNIAQNSSNSIKTEEIANQAAKDADESGKAVQEAVVAMNSIAEKISIIEEIARQTNLLALNAAIEAARAGEHGKGFAVVAAEVRKLAERSGQAAGEISELSSNTVHVAEKAGTMLETLVPNIRKTAELVQEIAQASSEQDSGASQVNSAIAQLDQVIQQNAAAAEEVASTSEELSSQSRQLEETMSFFRTNGDSPELPQRTVRVLQTPKQTLPQSGPKKPTTPPKKVNENHGIDMDMDDEDFERF</sequence>
<comment type="subcellular location">
    <subcellularLocation>
        <location evidence="1">Membrane</location>
    </subcellularLocation>
</comment>
<feature type="domain" description="HAMP" evidence="8">
    <location>
        <begin position="314"/>
        <end position="369"/>
    </location>
</feature>
<protein>
    <submittedName>
        <fullName evidence="10">Methyl-accepting chemotaxis sensory transducer</fullName>
    </submittedName>
</protein>
<dbReference type="CDD" id="cd06225">
    <property type="entry name" value="HAMP"/>
    <property type="match status" value="1"/>
</dbReference>
<evidence type="ECO:0000256" key="1">
    <source>
        <dbReference type="ARBA" id="ARBA00004370"/>
    </source>
</evidence>
<dbReference type="KEGG" id="pprf:DPRO_2387"/>
<dbReference type="Pfam" id="PF00672">
    <property type="entry name" value="HAMP"/>
    <property type="match status" value="1"/>
</dbReference>
<evidence type="ECO:0000313" key="11">
    <source>
        <dbReference type="Proteomes" id="UP000219215"/>
    </source>
</evidence>
<dbReference type="Gene3D" id="1.10.287.950">
    <property type="entry name" value="Methyl-accepting chemotaxis protein"/>
    <property type="match status" value="1"/>
</dbReference>
<evidence type="ECO:0000259" key="9">
    <source>
        <dbReference type="PROSITE" id="PS51753"/>
    </source>
</evidence>
<comment type="similarity">
    <text evidence="3">Belongs to the methyl-accepting chemotaxis (MCP) protein family.</text>
</comment>
<feature type="domain" description="HBM" evidence="9">
    <location>
        <begin position="41"/>
        <end position="280"/>
    </location>
</feature>
<dbReference type="InterPro" id="IPR032255">
    <property type="entry name" value="HBM"/>
</dbReference>
<dbReference type="SUPFAM" id="SSF58104">
    <property type="entry name" value="Methyl-accepting chemotaxis protein (MCP) signaling domain"/>
    <property type="match status" value="1"/>
</dbReference>
<feature type="coiled-coil region" evidence="5">
    <location>
        <begin position="560"/>
        <end position="598"/>
    </location>
</feature>